<sequence>MDEKIMKELGVPEGYIIVAPLIFGYPKGSTEMPERKEPEVVWVK</sequence>
<proteinExistence type="predicted"/>
<organism evidence="1 2">
    <name type="scientific">Candidatus Methanoperedens nitratireducens</name>
    <dbReference type="NCBI Taxonomy" id="1392998"/>
    <lineage>
        <taxon>Archaea</taxon>
        <taxon>Methanobacteriati</taxon>
        <taxon>Methanobacteriota</taxon>
        <taxon>Stenosarchaea group</taxon>
        <taxon>Methanomicrobia</taxon>
        <taxon>Methanosarcinales</taxon>
        <taxon>ANME-2 cluster</taxon>
        <taxon>Candidatus Methanoperedentaceae</taxon>
        <taxon>Candidatus Methanoperedens</taxon>
    </lineage>
</organism>
<gene>
    <name evidence="1" type="ORF">MPEBLZ_03396</name>
</gene>
<dbReference type="SUPFAM" id="SSF55469">
    <property type="entry name" value="FMN-dependent nitroreductase-like"/>
    <property type="match status" value="1"/>
</dbReference>
<evidence type="ECO:0000313" key="1">
    <source>
        <dbReference type="EMBL" id="KPQ42086.1"/>
    </source>
</evidence>
<dbReference type="AlphaFoldDB" id="A0A0P8A691"/>
<accession>A0A0P8A691</accession>
<dbReference type="Proteomes" id="UP000050360">
    <property type="component" value="Unassembled WGS sequence"/>
</dbReference>
<evidence type="ECO:0000313" key="2">
    <source>
        <dbReference type="Proteomes" id="UP000050360"/>
    </source>
</evidence>
<comment type="caution">
    <text evidence="1">The sequence shown here is derived from an EMBL/GenBank/DDBJ whole genome shotgun (WGS) entry which is preliminary data.</text>
</comment>
<dbReference type="GO" id="GO:0016491">
    <property type="term" value="F:oxidoreductase activity"/>
    <property type="evidence" value="ECO:0007669"/>
    <property type="project" value="InterPro"/>
</dbReference>
<name>A0A0P8A691_9EURY</name>
<dbReference type="Gene3D" id="3.40.109.10">
    <property type="entry name" value="NADH Oxidase"/>
    <property type="match status" value="1"/>
</dbReference>
<dbReference type="EMBL" id="LKCM01000268">
    <property type="protein sequence ID" value="KPQ42086.1"/>
    <property type="molecule type" value="Genomic_DNA"/>
</dbReference>
<reference evidence="1 2" key="1">
    <citation type="submission" date="2015-09" db="EMBL/GenBank/DDBJ databases">
        <title>A metagenomics-based metabolic model of nitrate-dependent anaerobic oxidation of methane by Methanoperedens-like archaea.</title>
        <authorList>
            <person name="Arshad A."/>
            <person name="Speth D.R."/>
            <person name="De Graaf R.M."/>
            <person name="Op Den Camp H.J."/>
            <person name="Jetten M.S."/>
            <person name="Welte C.U."/>
        </authorList>
    </citation>
    <scope>NUCLEOTIDE SEQUENCE [LARGE SCALE GENOMIC DNA]</scope>
</reference>
<dbReference type="InterPro" id="IPR000415">
    <property type="entry name" value="Nitroreductase-like"/>
</dbReference>
<protein>
    <submittedName>
        <fullName evidence="1">Nitroreductase</fullName>
    </submittedName>
</protein>